<dbReference type="Gene3D" id="3.30.300.160">
    <property type="entry name" value="Type II secretion system, protein E, N-terminal domain"/>
    <property type="match status" value="1"/>
</dbReference>
<dbReference type="EMBL" id="PCXV01000007">
    <property type="protein sequence ID" value="PIR44364.1"/>
    <property type="molecule type" value="Genomic_DNA"/>
</dbReference>
<dbReference type="Pfam" id="PF00437">
    <property type="entry name" value="T2SSE"/>
    <property type="match status" value="1"/>
</dbReference>
<dbReference type="GO" id="GO:0005524">
    <property type="term" value="F:ATP binding"/>
    <property type="evidence" value="ECO:0007669"/>
    <property type="project" value="UniProtKB-KW"/>
</dbReference>
<dbReference type="PANTHER" id="PTHR30258">
    <property type="entry name" value="TYPE II SECRETION SYSTEM PROTEIN GSPE-RELATED"/>
    <property type="match status" value="1"/>
</dbReference>
<evidence type="ECO:0000313" key="6">
    <source>
        <dbReference type="Proteomes" id="UP000231602"/>
    </source>
</evidence>
<dbReference type="PROSITE" id="PS00662">
    <property type="entry name" value="T2SP_E"/>
    <property type="match status" value="1"/>
</dbReference>
<evidence type="ECO:0000256" key="3">
    <source>
        <dbReference type="ARBA" id="ARBA00022840"/>
    </source>
</evidence>
<dbReference type="CDD" id="cd01129">
    <property type="entry name" value="PulE-GspE-like"/>
    <property type="match status" value="1"/>
</dbReference>
<feature type="domain" description="Bacterial type II secretion system protein E" evidence="4">
    <location>
        <begin position="383"/>
        <end position="397"/>
    </location>
</feature>
<sequence>MENKDLIDALIKENLLDVDSGRKVLQEAAFARRAVEELISERRLVDEERLAALKSRILGVPYKKIDPATITNELIQFFPEETVRNYKVIPIMVKDGLLIAGMVNPDDYRAQEALKFIAKQKKLNLGAYIITPSVWEIVLRKYSPYRGLLDEAVKSLKVQSGKSSGGQIIQLDERVGGNEDAPVIKIIASTLKEAVWQKASDIHIEPQRNRSRIRFRVDGELIEVASMPIEIHSALVSRVKVLSNLKIDETRIPQDGRFRTLLFGRDIDYRVSTFPTPVGEKVVIRVLDPTVGLHGLEELGLTGRNGEILKKGIAKPYGMVLLTGPTGSGKTTTLYAIMQILNKEDVNIVSLEDPVEYYMDGLNQSQVKPEIGYDFASGLRQILRQDPDVIMVGEIRDEETAALAVHASLTGHIVLSTLHTNNSIGVIPRLVDMKVQPFLIPASMNLMLAQRLMPRLCSKCKKSEDPSPEIKEIIKKEIDKLSQEVKNSISVKEPYQIYHAPGCDACKGKGISGRIALFEILQMTPELEKIVNSGASEGKILEEAKRQGMISLRQDGVIKALEGYVSIEEVLRETTEM</sequence>
<reference evidence="5 6" key="1">
    <citation type="submission" date="2017-09" db="EMBL/GenBank/DDBJ databases">
        <title>Depth-based differentiation of microbial function through sediment-hosted aquifers and enrichment of novel symbionts in the deep terrestrial subsurface.</title>
        <authorList>
            <person name="Probst A.J."/>
            <person name="Ladd B."/>
            <person name="Jarett J.K."/>
            <person name="Geller-Mcgrath D.E."/>
            <person name="Sieber C.M."/>
            <person name="Emerson J.B."/>
            <person name="Anantharaman K."/>
            <person name="Thomas B.C."/>
            <person name="Malmstrom R."/>
            <person name="Stieglmeier M."/>
            <person name="Klingl A."/>
            <person name="Woyke T."/>
            <person name="Ryan C.M."/>
            <person name="Banfield J.F."/>
        </authorList>
    </citation>
    <scope>NUCLEOTIDE SEQUENCE [LARGE SCALE GENOMIC DNA]</scope>
    <source>
        <strain evidence="5">CG10_big_fil_rev_8_21_14_0_10_31_9</strain>
    </source>
</reference>
<name>A0A2H0REC0_9BACT</name>
<keyword evidence="3" id="KW-0067">ATP-binding</keyword>
<dbReference type="Gene3D" id="3.40.50.300">
    <property type="entry name" value="P-loop containing nucleotide triphosphate hydrolases"/>
    <property type="match status" value="1"/>
</dbReference>
<dbReference type="InterPro" id="IPR007831">
    <property type="entry name" value="T2SS_GspE_N"/>
</dbReference>
<protein>
    <recommendedName>
        <fullName evidence="4">Bacterial type II secretion system protein E domain-containing protein</fullName>
    </recommendedName>
</protein>
<comment type="similarity">
    <text evidence="1">Belongs to the GSP E family.</text>
</comment>
<gene>
    <name evidence="5" type="ORF">COV23_00215</name>
</gene>
<dbReference type="Gene3D" id="3.30.450.90">
    <property type="match status" value="1"/>
</dbReference>
<comment type="caution">
    <text evidence="5">The sequence shown here is derived from an EMBL/GenBank/DDBJ whole genome shotgun (WGS) entry which is preliminary data.</text>
</comment>
<dbReference type="InterPro" id="IPR001482">
    <property type="entry name" value="T2SS/T4SS_dom"/>
</dbReference>
<dbReference type="Pfam" id="PF05157">
    <property type="entry name" value="MshEN"/>
    <property type="match status" value="1"/>
</dbReference>
<evidence type="ECO:0000256" key="1">
    <source>
        <dbReference type="ARBA" id="ARBA00006611"/>
    </source>
</evidence>
<dbReference type="SUPFAM" id="SSF52540">
    <property type="entry name" value="P-loop containing nucleoside triphosphate hydrolases"/>
    <property type="match status" value="1"/>
</dbReference>
<dbReference type="SUPFAM" id="SSF160246">
    <property type="entry name" value="EspE N-terminal domain-like"/>
    <property type="match status" value="1"/>
</dbReference>
<dbReference type="InterPro" id="IPR003593">
    <property type="entry name" value="AAA+_ATPase"/>
</dbReference>
<dbReference type="InterPro" id="IPR027417">
    <property type="entry name" value="P-loop_NTPase"/>
</dbReference>
<proteinExistence type="inferred from homology"/>
<dbReference type="SMART" id="SM00382">
    <property type="entry name" value="AAA"/>
    <property type="match status" value="1"/>
</dbReference>
<organism evidence="5 6">
    <name type="scientific">Candidatus Wolfebacteria bacterium CG10_big_fil_rev_8_21_14_0_10_31_9</name>
    <dbReference type="NCBI Taxonomy" id="1975070"/>
    <lineage>
        <taxon>Bacteria</taxon>
        <taxon>Candidatus Wolfeibacteriota</taxon>
    </lineage>
</organism>
<keyword evidence="2" id="KW-0547">Nucleotide-binding</keyword>
<dbReference type="GO" id="GO:0005886">
    <property type="term" value="C:plasma membrane"/>
    <property type="evidence" value="ECO:0007669"/>
    <property type="project" value="TreeGrafter"/>
</dbReference>
<dbReference type="AlphaFoldDB" id="A0A2H0REC0"/>
<evidence type="ECO:0000313" key="5">
    <source>
        <dbReference type="EMBL" id="PIR44364.1"/>
    </source>
</evidence>
<dbReference type="PANTHER" id="PTHR30258:SF1">
    <property type="entry name" value="PROTEIN TRANSPORT PROTEIN HOFB HOMOLOG"/>
    <property type="match status" value="1"/>
</dbReference>
<dbReference type="InterPro" id="IPR037257">
    <property type="entry name" value="T2SS_E_N_sf"/>
</dbReference>
<evidence type="ECO:0000256" key="2">
    <source>
        <dbReference type="ARBA" id="ARBA00022741"/>
    </source>
</evidence>
<dbReference type="Proteomes" id="UP000231602">
    <property type="component" value="Unassembled WGS sequence"/>
</dbReference>
<evidence type="ECO:0000259" key="4">
    <source>
        <dbReference type="PROSITE" id="PS00662"/>
    </source>
</evidence>
<dbReference type="GO" id="GO:0016887">
    <property type="term" value="F:ATP hydrolysis activity"/>
    <property type="evidence" value="ECO:0007669"/>
    <property type="project" value="TreeGrafter"/>
</dbReference>
<accession>A0A2H0REC0</accession>